<dbReference type="EMBL" id="JBHSJF010000005">
    <property type="protein sequence ID" value="MFC5067443.1"/>
    <property type="molecule type" value="Genomic_DNA"/>
</dbReference>
<feature type="transmembrane region" description="Helical" evidence="7">
    <location>
        <begin position="53"/>
        <end position="75"/>
    </location>
</feature>
<evidence type="ECO:0000256" key="2">
    <source>
        <dbReference type="ARBA" id="ARBA00004370"/>
    </source>
</evidence>
<evidence type="ECO:0000256" key="6">
    <source>
        <dbReference type="ARBA" id="ARBA00022777"/>
    </source>
</evidence>
<evidence type="ECO:0000256" key="7">
    <source>
        <dbReference type="SAM" id="Phobius"/>
    </source>
</evidence>
<dbReference type="InterPro" id="IPR003660">
    <property type="entry name" value="HAMP_dom"/>
</dbReference>
<evidence type="ECO:0000313" key="11">
    <source>
        <dbReference type="Proteomes" id="UP001595796"/>
    </source>
</evidence>
<dbReference type="PANTHER" id="PTHR43065:SF42">
    <property type="entry name" value="TWO-COMPONENT SENSOR PPRA"/>
    <property type="match status" value="1"/>
</dbReference>
<keyword evidence="6 10" id="KW-0418">Kinase</keyword>
<accession>A0ABV9Z150</accession>
<evidence type="ECO:0000256" key="1">
    <source>
        <dbReference type="ARBA" id="ARBA00000085"/>
    </source>
</evidence>
<keyword evidence="11" id="KW-1185">Reference proteome</keyword>
<evidence type="ECO:0000256" key="4">
    <source>
        <dbReference type="ARBA" id="ARBA00022553"/>
    </source>
</evidence>
<comment type="catalytic activity">
    <reaction evidence="1">
        <text>ATP + protein L-histidine = ADP + protein N-phospho-L-histidine.</text>
        <dbReference type="EC" id="2.7.13.3"/>
    </reaction>
</comment>
<evidence type="ECO:0000313" key="10">
    <source>
        <dbReference type="EMBL" id="MFC5067443.1"/>
    </source>
</evidence>
<protein>
    <recommendedName>
        <fullName evidence="3">histidine kinase</fullName>
        <ecNumber evidence="3">2.7.13.3</ecNumber>
    </recommendedName>
</protein>
<sequence length="811" mass="89058">MSSILNDLTAHESGALRGAGLRSAEALSAVAPWLRPSDGGVRGWADMRIGLKVFLVGAIPIVIAAGIALAAWMLLAEADRARHAAVLASTFYRNLGMAIAARDDYVDSVGEDRSRHHYVFASHANQAWTDMNALAAYASDAEQAKAITEGRDDLARFMRRMAEFVQTTERNDLAAKNMAARAASLISLSDQARARQHTSNSEIMASMREDDRKLRFAREIVDRTEQIRSALNALEVEAARAGGFTDTQQTQLNISSLRNEARDLAPLLRDAGQSALAVELPWLVDSYEERLRQNDQRAWAPRLSEWLERLLKVQRTQRQALHDEVASLMNYSVESSETDQATQNIAIEALKLGQTTEKALAGRDGPAMMTILEQSNALSRRVAALPISPLIQSEMVDAIDQWRQGLSAISGALKTQSQMIADMDASAHSMLERAGSLNDMFTTYADRIGDVVRKILVIGAAAALFLGAILAFYVARSITNPLGRLKGRMLELAQDPFAGPVADADRRDELGEIARAANFFVTEIGRREHALRRAKDRADTALTELRRTQDDLIQSEKLASLGQLVAGVAHEINTPVGIALTTATSMSDEVKRFGEAASEGRLRRTEFERFVARVNEGSQLLYTNLNRAAELVQSFKQVAVDQASGERRTFDLGHWLHELLTSLGPVLRKTKHEVTIECREGVVMDTYPGALAQVLTNLLMNAVIHAYAEGEAGRMVLRVEEPAEGWLRLTFTDDGRGIPPDHHDKIFEPFFTTGRAQGSTGLGLHIVYNLVTNSLLGRIDLESEPGKGTRFILDLPQSVASVLPQKHFATA</sequence>
<dbReference type="PROSITE" id="PS50109">
    <property type="entry name" value="HIS_KIN"/>
    <property type="match status" value="1"/>
</dbReference>
<dbReference type="SMART" id="SM00387">
    <property type="entry name" value="HATPase_c"/>
    <property type="match status" value="1"/>
</dbReference>
<dbReference type="CDD" id="cd00075">
    <property type="entry name" value="HATPase"/>
    <property type="match status" value="1"/>
</dbReference>
<feature type="domain" description="Histidine kinase" evidence="8">
    <location>
        <begin position="567"/>
        <end position="799"/>
    </location>
</feature>
<dbReference type="InterPro" id="IPR005467">
    <property type="entry name" value="His_kinase_dom"/>
</dbReference>
<name>A0ABV9Z150_9HYPH</name>
<dbReference type="RefSeq" id="WP_379769753.1">
    <property type="nucleotide sequence ID" value="NZ_JBHSJF010000005.1"/>
</dbReference>
<comment type="caution">
    <text evidence="10">The sequence shown here is derived from an EMBL/GenBank/DDBJ whole genome shotgun (WGS) entry which is preliminary data.</text>
</comment>
<dbReference type="InterPro" id="IPR036890">
    <property type="entry name" value="HATPase_C_sf"/>
</dbReference>
<dbReference type="Pfam" id="PF02518">
    <property type="entry name" value="HATPase_c"/>
    <property type="match status" value="1"/>
</dbReference>
<organism evidence="10 11">
    <name type="scientific">Flaviflagellibacter deserti</name>
    <dbReference type="NCBI Taxonomy" id="2267266"/>
    <lineage>
        <taxon>Bacteria</taxon>
        <taxon>Pseudomonadati</taxon>
        <taxon>Pseudomonadota</taxon>
        <taxon>Alphaproteobacteria</taxon>
        <taxon>Hyphomicrobiales</taxon>
        <taxon>Flaviflagellibacter</taxon>
    </lineage>
</organism>
<dbReference type="Gene3D" id="1.10.287.130">
    <property type="match status" value="1"/>
</dbReference>
<dbReference type="SMART" id="SM00304">
    <property type="entry name" value="HAMP"/>
    <property type="match status" value="1"/>
</dbReference>
<dbReference type="Gene3D" id="6.10.340.10">
    <property type="match status" value="1"/>
</dbReference>
<reference evidence="11" key="1">
    <citation type="journal article" date="2019" name="Int. J. Syst. Evol. Microbiol.">
        <title>The Global Catalogue of Microorganisms (GCM) 10K type strain sequencing project: providing services to taxonomists for standard genome sequencing and annotation.</title>
        <authorList>
            <consortium name="The Broad Institute Genomics Platform"/>
            <consortium name="The Broad Institute Genome Sequencing Center for Infectious Disease"/>
            <person name="Wu L."/>
            <person name="Ma J."/>
        </authorList>
    </citation>
    <scope>NUCLEOTIDE SEQUENCE [LARGE SCALE GENOMIC DNA]</scope>
    <source>
        <strain evidence="11">CGMCC 1.16444</strain>
    </source>
</reference>
<feature type="transmembrane region" description="Helical" evidence="7">
    <location>
        <begin position="455"/>
        <end position="475"/>
    </location>
</feature>
<evidence type="ECO:0000259" key="9">
    <source>
        <dbReference type="PROSITE" id="PS50885"/>
    </source>
</evidence>
<dbReference type="EC" id="2.7.13.3" evidence="3"/>
<keyword evidence="7" id="KW-0472">Membrane</keyword>
<dbReference type="Proteomes" id="UP001595796">
    <property type="component" value="Unassembled WGS sequence"/>
</dbReference>
<gene>
    <name evidence="10" type="ORF">ACFPFW_05370</name>
</gene>
<feature type="domain" description="HAMP" evidence="9">
    <location>
        <begin position="476"/>
        <end position="529"/>
    </location>
</feature>
<evidence type="ECO:0000256" key="5">
    <source>
        <dbReference type="ARBA" id="ARBA00022679"/>
    </source>
</evidence>
<dbReference type="GO" id="GO:0016301">
    <property type="term" value="F:kinase activity"/>
    <property type="evidence" value="ECO:0007669"/>
    <property type="project" value="UniProtKB-KW"/>
</dbReference>
<dbReference type="Gene3D" id="3.30.565.10">
    <property type="entry name" value="Histidine kinase-like ATPase, C-terminal domain"/>
    <property type="match status" value="1"/>
</dbReference>
<keyword evidence="7" id="KW-1133">Transmembrane helix</keyword>
<keyword evidence="5" id="KW-0808">Transferase</keyword>
<keyword evidence="7" id="KW-0812">Transmembrane</keyword>
<dbReference type="PRINTS" id="PR00344">
    <property type="entry name" value="BCTRLSENSOR"/>
</dbReference>
<dbReference type="InterPro" id="IPR004358">
    <property type="entry name" value="Sig_transdc_His_kin-like_C"/>
</dbReference>
<dbReference type="PROSITE" id="PS50885">
    <property type="entry name" value="HAMP"/>
    <property type="match status" value="1"/>
</dbReference>
<dbReference type="SUPFAM" id="SSF158472">
    <property type="entry name" value="HAMP domain-like"/>
    <property type="match status" value="1"/>
</dbReference>
<dbReference type="InterPro" id="IPR003594">
    <property type="entry name" value="HATPase_dom"/>
</dbReference>
<comment type="subcellular location">
    <subcellularLocation>
        <location evidence="2">Membrane</location>
    </subcellularLocation>
</comment>
<evidence type="ECO:0000256" key="3">
    <source>
        <dbReference type="ARBA" id="ARBA00012438"/>
    </source>
</evidence>
<proteinExistence type="predicted"/>
<evidence type="ECO:0000259" key="8">
    <source>
        <dbReference type="PROSITE" id="PS50109"/>
    </source>
</evidence>
<dbReference type="SUPFAM" id="SSF55874">
    <property type="entry name" value="ATPase domain of HSP90 chaperone/DNA topoisomerase II/histidine kinase"/>
    <property type="match status" value="1"/>
</dbReference>
<dbReference type="PANTHER" id="PTHR43065">
    <property type="entry name" value="SENSOR HISTIDINE KINASE"/>
    <property type="match status" value="1"/>
</dbReference>
<dbReference type="Pfam" id="PF00672">
    <property type="entry name" value="HAMP"/>
    <property type="match status" value="1"/>
</dbReference>
<keyword evidence="4" id="KW-0597">Phosphoprotein</keyword>